<gene>
    <name evidence="1" type="ORF">T265_13458</name>
</gene>
<feature type="non-terminal residue" evidence="1">
    <location>
        <position position="161"/>
    </location>
</feature>
<reference evidence="1 2" key="1">
    <citation type="submission" date="2013-11" db="EMBL/GenBank/DDBJ databases">
        <title>Opisthorchis viverrini - life in the bile duct.</title>
        <authorList>
            <person name="Young N.D."/>
            <person name="Nagarajan N."/>
            <person name="Lin S.J."/>
            <person name="Korhonen P.K."/>
            <person name="Jex A.R."/>
            <person name="Hall R.S."/>
            <person name="Safavi-Hemami H."/>
            <person name="Kaewkong W."/>
            <person name="Bertrand D."/>
            <person name="Gao S."/>
            <person name="Seet Q."/>
            <person name="Wongkham S."/>
            <person name="Teh B.T."/>
            <person name="Wongkham C."/>
            <person name="Intapan P.M."/>
            <person name="Maleewong W."/>
            <person name="Yang X."/>
            <person name="Hu M."/>
            <person name="Wang Z."/>
            <person name="Hofmann A."/>
            <person name="Sternberg P.W."/>
            <person name="Tan P."/>
            <person name="Wang J."/>
            <person name="Gasser R.B."/>
        </authorList>
    </citation>
    <scope>NUCLEOTIDE SEQUENCE [LARGE SCALE GENOMIC DNA]</scope>
</reference>
<evidence type="ECO:0000313" key="1">
    <source>
        <dbReference type="EMBL" id="KER29063.1"/>
    </source>
</evidence>
<dbReference type="CTD" id="20327625"/>
<proteinExistence type="predicted"/>
<dbReference type="AlphaFoldDB" id="A0A074ZNU2"/>
<dbReference type="KEGG" id="ovi:T265_13458"/>
<evidence type="ECO:0000313" key="2">
    <source>
        <dbReference type="Proteomes" id="UP000054324"/>
    </source>
</evidence>
<organism evidence="1 2">
    <name type="scientific">Opisthorchis viverrini</name>
    <name type="common">Southeast Asian liver fluke</name>
    <dbReference type="NCBI Taxonomy" id="6198"/>
    <lineage>
        <taxon>Eukaryota</taxon>
        <taxon>Metazoa</taxon>
        <taxon>Spiralia</taxon>
        <taxon>Lophotrochozoa</taxon>
        <taxon>Platyhelminthes</taxon>
        <taxon>Trematoda</taxon>
        <taxon>Digenea</taxon>
        <taxon>Opisthorchiida</taxon>
        <taxon>Opisthorchiata</taxon>
        <taxon>Opisthorchiidae</taxon>
        <taxon>Opisthorchis</taxon>
    </lineage>
</organism>
<sequence>MPYQAYSLVKLHEQGLWQCAVLSSSWIEGNCATWPKVHSKDFYKSVRIPAASWIIEAELQSHSDLRSMNKAYGSVQSSVLHGLRVTVLHGQKFTRRTFISPFAFQPPAGSLKLNCEVIRTYGRCHVDRINFSDDFKKAREHERKFQYTSDLETSDVTIEMG</sequence>
<dbReference type="OrthoDB" id="10255210at2759"/>
<accession>A0A074ZNU2</accession>
<dbReference type="EMBL" id="KL596686">
    <property type="protein sequence ID" value="KER29063.1"/>
    <property type="molecule type" value="Genomic_DNA"/>
</dbReference>
<dbReference type="RefSeq" id="XP_009167224.1">
    <property type="nucleotide sequence ID" value="XM_009168960.1"/>
</dbReference>
<dbReference type="Proteomes" id="UP000054324">
    <property type="component" value="Unassembled WGS sequence"/>
</dbReference>
<protein>
    <submittedName>
        <fullName evidence="1">Uncharacterized protein</fullName>
    </submittedName>
</protein>
<dbReference type="GeneID" id="20327625"/>
<name>A0A074ZNU2_OPIVI</name>
<keyword evidence="2" id="KW-1185">Reference proteome</keyword>